<evidence type="ECO:0000313" key="2">
    <source>
        <dbReference type="Proteomes" id="UP000054558"/>
    </source>
</evidence>
<accession>A0A1Y1I242</accession>
<organism evidence="1 2">
    <name type="scientific">Klebsormidium nitens</name>
    <name type="common">Green alga</name>
    <name type="synonym">Ulothrix nitens</name>
    <dbReference type="NCBI Taxonomy" id="105231"/>
    <lineage>
        <taxon>Eukaryota</taxon>
        <taxon>Viridiplantae</taxon>
        <taxon>Streptophyta</taxon>
        <taxon>Klebsormidiophyceae</taxon>
        <taxon>Klebsormidiales</taxon>
        <taxon>Klebsormidiaceae</taxon>
        <taxon>Klebsormidium</taxon>
    </lineage>
</organism>
<dbReference type="Proteomes" id="UP000054558">
    <property type="component" value="Unassembled WGS sequence"/>
</dbReference>
<dbReference type="EMBL" id="DF237164">
    <property type="protein sequence ID" value="GAQ84984.1"/>
    <property type="molecule type" value="Genomic_DNA"/>
</dbReference>
<proteinExistence type="predicted"/>
<dbReference type="AlphaFoldDB" id="A0A1Y1I242"/>
<keyword evidence="2" id="KW-1185">Reference proteome</keyword>
<reference evidence="1 2" key="1">
    <citation type="journal article" date="2014" name="Nat. Commun.">
        <title>Klebsormidium flaccidum genome reveals primary factors for plant terrestrial adaptation.</title>
        <authorList>
            <person name="Hori K."/>
            <person name="Maruyama F."/>
            <person name="Fujisawa T."/>
            <person name="Togashi T."/>
            <person name="Yamamoto N."/>
            <person name="Seo M."/>
            <person name="Sato S."/>
            <person name="Yamada T."/>
            <person name="Mori H."/>
            <person name="Tajima N."/>
            <person name="Moriyama T."/>
            <person name="Ikeuchi M."/>
            <person name="Watanabe M."/>
            <person name="Wada H."/>
            <person name="Kobayashi K."/>
            <person name="Saito M."/>
            <person name="Masuda T."/>
            <person name="Sasaki-Sekimoto Y."/>
            <person name="Mashiguchi K."/>
            <person name="Awai K."/>
            <person name="Shimojima M."/>
            <person name="Masuda S."/>
            <person name="Iwai M."/>
            <person name="Nobusawa T."/>
            <person name="Narise T."/>
            <person name="Kondo S."/>
            <person name="Saito H."/>
            <person name="Sato R."/>
            <person name="Murakawa M."/>
            <person name="Ihara Y."/>
            <person name="Oshima-Yamada Y."/>
            <person name="Ohtaka K."/>
            <person name="Satoh M."/>
            <person name="Sonobe K."/>
            <person name="Ishii M."/>
            <person name="Ohtani R."/>
            <person name="Kanamori-Sato M."/>
            <person name="Honoki R."/>
            <person name="Miyazaki D."/>
            <person name="Mochizuki H."/>
            <person name="Umetsu J."/>
            <person name="Higashi K."/>
            <person name="Shibata D."/>
            <person name="Kamiya Y."/>
            <person name="Sato N."/>
            <person name="Nakamura Y."/>
            <person name="Tabata S."/>
            <person name="Ida S."/>
            <person name="Kurokawa K."/>
            <person name="Ohta H."/>
        </authorList>
    </citation>
    <scope>NUCLEOTIDE SEQUENCE [LARGE SCALE GENOMIC DNA]</scope>
    <source>
        <strain evidence="1 2">NIES-2285</strain>
    </source>
</reference>
<protein>
    <submittedName>
        <fullName evidence="1">Uncharacterized protein</fullName>
    </submittedName>
</protein>
<name>A0A1Y1I242_KLENI</name>
<evidence type="ECO:0000313" key="1">
    <source>
        <dbReference type="EMBL" id="GAQ84984.1"/>
    </source>
</evidence>
<sequence length="246" mass="28930">MFCGCVVFPWRRNLLALQGFVPTPWAWSLEYEHRLLEGKRLEEWVVIHKECERTARALAETALERGAQEEEITKLADRHRHCQALLSQKDHERRQAEDDWMETARKNCDYERSLRLQVPGNEPNRKLWFQYGDDVREIPLEENDMIRLLGDAPYLATHFKLEDSGMYTLDGKEVDERRGLDWTFLSWNGAGLTRDNPIVIRADPEALFKRLGYAANRLIFELDWLIDDWVVFFGSFGKSQSPRCVQ</sequence>
<gene>
    <name evidence="1" type="ORF">KFL_002150195</name>
</gene>